<protein>
    <submittedName>
        <fullName evidence="8">Pirin family protein</fullName>
    </submittedName>
</protein>
<dbReference type="RefSeq" id="WP_139104999.1">
    <property type="nucleotide sequence ID" value="NZ_VDFR01000004.1"/>
</dbReference>
<feature type="region of interest" description="Disordered" evidence="4">
    <location>
        <begin position="1"/>
        <end position="24"/>
    </location>
</feature>
<sequence>MSDLERDPREITCPPTDGHGAPEMLEPRLVPLGGPRSMTVRRTLPQRLRSLIGAWCFVDHYGPDDVSETGGMAVPGHPHTGLQTVTWLFTGEVDHVDTVGTTRRVRPGEVNLMTSGRGIAHSEYSTPETTILHGVQLWTALPDAARFTGRAFENHVTEPVQHGPATVRTFVGSFAGSTSPVTTYTPLVGAEIVMPAGAEARFDLDPAYEHGVLVDLGPVDVDGLTVAPAALAYRPLGETTLALRTGDSPGRVLLLGGEPLDEEIVMWWNFLGRDHDEIVRFREEWQAQVHGGTDSDAYGPFPEAWGSAVLPAPELPRTRLMSRKQPPR</sequence>
<accession>A0A5C4N7B8</accession>
<feature type="binding site" evidence="2">
    <location>
        <position position="77"/>
    </location>
    <ligand>
        <name>Fe cation</name>
        <dbReference type="ChEBI" id="CHEBI:24875"/>
    </ligand>
</feature>
<dbReference type="InterPro" id="IPR008778">
    <property type="entry name" value="Pirin_C_dom"/>
</dbReference>
<dbReference type="EMBL" id="VDFR01000004">
    <property type="protein sequence ID" value="TNC52161.1"/>
    <property type="molecule type" value="Genomic_DNA"/>
</dbReference>
<evidence type="ECO:0000259" key="6">
    <source>
        <dbReference type="Pfam" id="PF05726"/>
    </source>
</evidence>
<feature type="binding site" evidence="2">
    <location>
        <position position="121"/>
    </location>
    <ligand>
        <name>Fe cation</name>
        <dbReference type="ChEBI" id="CHEBI:24875"/>
    </ligand>
</feature>
<proteinExistence type="inferred from homology"/>
<evidence type="ECO:0000256" key="1">
    <source>
        <dbReference type="ARBA" id="ARBA00008416"/>
    </source>
</evidence>
<dbReference type="SUPFAM" id="SSF51182">
    <property type="entry name" value="RmlC-like cupins"/>
    <property type="match status" value="1"/>
</dbReference>
<evidence type="ECO:0000313" key="7">
    <source>
        <dbReference type="EMBL" id="TNC44229.1"/>
    </source>
</evidence>
<comment type="cofactor">
    <cofactor evidence="2">
        <name>Fe cation</name>
        <dbReference type="ChEBI" id="CHEBI:24875"/>
    </cofactor>
    <text evidence="2">Binds 1 Fe cation per subunit.</text>
</comment>
<dbReference type="Pfam" id="PF05726">
    <property type="entry name" value="Pirin_C"/>
    <property type="match status" value="1"/>
</dbReference>
<feature type="domain" description="Pirin C-terminal" evidence="6">
    <location>
        <begin position="191"/>
        <end position="288"/>
    </location>
</feature>
<dbReference type="Pfam" id="PF02678">
    <property type="entry name" value="Pirin"/>
    <property type="match status" value="1"/>
</dbReference>
<name>A0A5C4N7B8_9ACTN</name>
<dbReference type="InterPro" id="IPR014710">
    <property type="entry name" value="RmlC-like_jellyroll"/>
</dbReference>
<feature type="domain" description="Pirin N-terminal" evidence="5">
    <location>
        <begin position="39"/>
        <end position="138"/>
    </location>
</feature>
<dbReference type="PIRSF" id="PIRSF006232">
    <property type="entry name" value="Pirin"/>
    <property type="match status" value="1"/>
</dbReference>
<evidence type="ECO:0000256" key="2">
    <source>
        <dbReference type="PIRSR" id="PIRSR006232-1"/>
    </source>
</evidence>
<comment type="similarity">
    <text evidence="1 3">Belongs to the pirin family.</text>
</comment>
<dbReference type="AlphaFoldDB" id="A0A5C4N7B8"/>
<keyword evidence="2" id="KW-0479">Metal-binding</keyword>
<comment type="caution">
    <text evidence="8">The sequence shown here is derived from an EMBL/GenBank/DDBJ whole genome shotgun (WGS) entry which is preliminary data.</text>
</comment>
<keyword evidence="2" id="KW-0408">Iron</keyword>
<gene>
    <name evidence="8" type="ORF">FHE65_00865</name>
    <name evidence="7" type="ORF">FHE65_16950</name>
</gene>
<dbReference type="PANTHER" id="PTHR13903:SF8">
    <property type="entry name" value="PIRIN"/>
    <property type="match status" value="1"/>
</dbReference>
<dbReference type="InterPro" id="IPR003829">
    <property type="entry name" value="Pirin_N_dom"/>
</dbReference>
<feature type="binding site" evidence="2">
    <location>
        <position position="79"/>
    </location>
    <ligand>
        <name>Fe cation</name>
        <dbReference type="ChEBI" id="CHEBI:24875"/>
    </ligand>
</feature>
<feature type="compositionally biased region" description="Basic and acidic residues" evidence="4">
    <location>
        <begin position="1"/>
        <end position="10"/>
    </location>
</feature>
<feature type="binding site" evidence="2">
    <location>
        <position position="123"/>
    </location>
    <ligand>
        <name>Fe cation</name>
        <dbReference type="ChEBI" id="CHEBI:24875"/>
    </ligand>
</feature>
<evidence type="ECO:0000313" key="9">
    <source>
        <dbReference type="Proteomes" id="UP000306740"/>
    </source>
</evidence>
<organism evidence="8 9">
    <name type="scientific">Mumia zhuanghuii</name>
    <dbReference type="NCBI Taxonomy" id="2585211"/>
    <lineage>
        <taxon>Bacteria</taxon>
        <taxon>Bacillati</taxon>
        <taxon>Actinomycetota</taxon>
        <taxon>Actinomycetes</taxon>
        <taxon>Propionibacteriales</taxon>
        <taxon>Nocardioidaceae</taxon>
        <taxon>Mumia</taxon>
    </lineage>
</organism>
<dbReference type="Gene3D" id="2.60.120.10">
    <property type="entry name" value="Jelly Rolls"/>
    <property type="match status" value="1"/>
</dbReference>
<evidence type="ECO:0000259" key="5">
    <source>
        <dbReference type="Pfam" id="PF02678"/>
    </source>
</evidence>
<dbReference type="PANTHER" id="PTHR13903">
    <property type="entry name" value="PIRIN-RELATED"/>
    <property type="match status" value="1"/>
</dbReference>
<evidence type="ECO:0000256" key="4">
    <source>
        <dbReference type="SAM" id="MobiDB-lite"/>
    </source>
</evidence>
<reference evidence="8 9" key="1">
    <citation type="submission" date="2019-05" db="EMBL/GenBank/DDBJ databases">
        <title>Mumia sp. nov., isolated from the intestinal contents of plateau pika (Ochotona curzoniae) in the Qinghai-Tibet plateau of China.</title>
        <authorList>
            <person name="Tian Z."/>
        </authorList>
    </citation>
    <scope>NUCLEOTIDE SEQUENCE [LARGE SCALE GENOMIC DNA]</scope>
    <source>
        <strain evidence="9">527</strain>
        <strain evidence="8">Z527</strain>
    </source>
</reference>
<dbReference type="GO" id="GO:0046872">
    <property type="term" value="F:metal ion binding"/>
    <property type="evidence" value="ECO:0007669"/>
    <property type="project" value="UniProtKB-KW"/>
</dbReference>
<dbReference type="InterPro" id="IPR011051">
    <property type="entry name" value="RmlC_Cupin_sf"/>
</dbReference>
<dbReference type="EMBL" id="VDFR01000074">
    <property type="protein sequence ID" value="TNC44229.1"/>
    <property type="molecule type" value="Genomic_DNA"/>
</dbReference>
<dbReference type="Proteomes" id="UP000306740">
    <property type="component" value="Unassembled WGS sequence"/>
</dbReference>
<dbReference type="OrthoDB" id="321327at2"/>
<dbReference type="InterPro" id="IPR012093">
    <property type="entry name" value="Pirin"/>
</dbReference>
<evidence type="ECO:0000256" key="3">
    <source>
        <dbReference type="RuleBase" id="RU003457"/>
    </source>
</evidence>
<evidence type="ECO:0000313" key="8">
    <source>
        <dbReference type="EMBL" id="TNC52161.1"/>
    </source>
</evidence>